<organism evidence="1 2">
    <name type="scientific">Dipteronia sinensis</name>
    <dbReference type="NCBI Taxonomy" id="43782"/>
    <lineage>
        <taxon>Eukaryota</taxon>
        <taxon>Viridiplantae</taxon>
        <taxon>Streptophyta</taxon>
        <taxon>Embryophyta</taxon>
        <taxon>Tracheophyta</taxon>
        <taxon>Spermatophyta</taxon>
        <taxon>Magnoliopsida</taxon>
        <taxon>eudicotyledons</taxon>
        <taxon>Gunneridae</taxon>
        <taxon>Pentapetalae</taxon>
        <taxon>rosids</taxon>
        <taxon>malvids</taxon>
        <taxon>Sapindales</taxon>
        <taxon>Sapindaceae</taxon>
        <taxon>Hippocastanoideae</taxon>
        <taxon>Acereae</taxon>
        <taxon>Dipteronia</taxon>
    </lineage>
</organism>
<keyword evidence="2" id="KW-1185">Reference proteome</keyword>
<sequence length="152" mass="17753">MTTLVWNAQGLGNPWAVQILHKLKRDWNPNIMFLMETKNRYLCFGETLGYIGFLWRDGLDTVQERLDRGVQSLSWRQMLPNSIVHHLDFWSSDHQLILLEVLLASGQLTGTNKLDRRAEHIMDYQPISLSNVVYKIVAKPRFVRPDNHNDKP</sequence>
<name>A0AAD9ZR74_9ROSI</name>
<dbReference type="Proteomes" id="UP001281410">
    <property type="component" value="Unassembled WGS sequence"/>
</dbReference>
<dbReference type="EMBL" id="JANJYJ010000009">
    <property type="protein sequence ID" value="KAK3189210.1"/>
    <property type="molecule type" value="Genomic_DNA"/>
</dbReference>
<gene>
    <name evidence="1" type="ORF">Dsin_028771</name>
</gene>
<protein>
    <submittedName>
        <fullName evidence="1">Uncharacterized protein</fullName>
    </submittedName>
</protein>
<dbReference type="AlphaFoldDB" id="A0AAD9ZR74"/>
<evidence type="ECO:0000313" key="1">
    <source>
        <dbReference type="EMBL" id="KAK3189210.1"/>
    </source>
</evidence>
<comment type="caution">
    <text evidence="1">The sequence shown here is derived from an EMBL/GenBank/DDBJ whole genome shotgun (WGS) entry which is preliminary data.</text>
</comment>
<accession>A0AAD9ZR74</accession>
<proteinExistence type="predicted"/>
<evidence type="ECO:0000313" key="2">
    <source>
        <dbReference type="Proteomes" id="UP001281410"/>
    </source>
</evidence>
<reference evidence="1" key="1">
    <citation type="journal article" date="2023" name="Plant J.">
        <title>Genome sequences and population genomics provide insights into the demographic history, inbreeding, and mutation load of two 'living fossil' tree species of Dipteronia.</title>
        <authorList>
            <person name="Feng Y."/>
            <person name="Comes H.P."/>
            <person name="Chen J."/>
            <person name="Zhu S."/>
            <person name="Lu R."/>
            <person name="Zhang X."/>
            <person name="Li P."/>
            <person name="Qiu J."/>
            <person name="Olsen K.M."/>
            <person name="Qiu Y."/>
        </authorList>
    </citation>
    <scope>NUCLEOTIDE SEQUENCE</scope>
    <source>
        <strain evidence="1">NBL</strain>
    </source>
</reference>